<dbReference type="OrthoDB" id="4448936at2759"/>
<gene>
    <name evidence="3" type="ORF">B0A48_02413</name>
</gene>
<dbReference type="Proteomes" id="UP000192596">
    <property type="component" value="Unassembled WGS sequence"/>
</dbReference>
<evidence type="ECO:0000313" key="3">
    <source>
        <dbReference type="EMBL" id="OQO12949.1"/>
    </source>
</evidence>
<evidence type="ECO:0000256" key="1">
    <source>
        <dbReference type="SAM" id="Coils"/>
    </source>
</evidence>
<feature type="compositionally biased region" description="Basic residues" evidence="2">
    <location>
        <begin position="391"/>
        <end position="400"/>
    </location>
</feature>
<dbReference type="EMBL" id="NAJO01000004">
    <property type="protein sequence ID" value="OQO12949.1"/>
    <property type="molecule type" value="Genomic_DNA"/>
</dbReference>
<keyword evidence="4" id="KW-1185">Reference proteome</keyword>
<accession>A0A1V8TNJ4</accession>
<feature type="compositionally biased region" description="Basic and acidic residues" evidence="2">
    <location>
        <begin position="261"/>
        <end position="295"/>
    </location>
</feature>
<comment type="caution">
    <text evidence="3">The sequence shown here is derived from an EMBL/GenBank/DDBJ whole genome shotgun (WGS) entry which is preliminary data.</text>
</comment>
<feature type="compositionally biased region" description="Basic and acidic residues" evidence="2">
    <location>
        <begin position="363"/>
        <end position="385"/>
    </location>
</feature>
<reference evidence="4" key="1">
    <citation type="submission" date="2017-03" db="EMBL/GenBank/DDBJ databases">
        <title>Genomes of endolithic fungi from Antarctica.</title>
        <authorList>
            <person name="Coleine C."/>
            <person name="Masonjones S."/>
            <person name="Stajich J.E."/>
        </authorList>
    </citation>
    <scope>NUCLEOTIDE SEQUENCE [LARGE SCALE GENOMIC DNA]</scope>
    <source>
        <strain evidence="4">CCFEE 5527</strain>
    </source>
</reference>
<name>A0A1V8TNJ4_9PEZI</name>
<organism evidence="3 4">
    <name type="scientific">Cryoendolithus antarcticus</name>
    <dbReference type="NCBI Taxonomy" id="1507870"/>
    <lineage>
        <taxon>Eukaryota</taxon>
        <taxon>Fungi</taxon>
        <taxon>Dikarya</taxon>
        <taxon>Ascomycota</taxon>
        <taxon>Pezizomycotina</taxon>
        <taxon>Dothideomycetes</taxon>
        <taxon>Dothideomycetidae</taxon>
        <taxon>Cladosporiales</taxon>
        <taxon>Cladosporiaceae</taxon>
        <taxon>Cryoendolithus</taxon>
    </lineage>
</organism>
<feature type="compositionally biased region" description="Polar residues" evidence="2">
    <location>
        <begin position="332"/>
        <end position="360"/>
    </location>
</feature>
<feature type="region of interest" description="Disordered" evidence="2">
    <location>
        <begin position="261"/>
        <end position="408"/>
    </location>
</feature>
<sequence>MAGPPVTPAKGSRSLAVLQDSPFSDYFTDDDAQSTPARSGGQRGGAQEVLARMHRVQSHLLHEDGDGLASEKITSIVVRKLAEMENEIASLHSQSRIHAEDLFMDDEEEEEPRPRSQRALRSRPQSRDDETEDQQSSWSQDSQHSSLLASAQAALQALTHAQEELKARHAELVALNADIAAGLEEKETQVEELRTENEALRSDLGFDHTDLLFLELQMRSLELAPLREEVETDRLDSVVETWRKDWGDVEARFKGRREKYGVRTPKRRDSATVEPRSEDGEDDGAWRIEVKKEGSQRVGSLTLRRVSDTSSQGENMQHSESGGEPYSPIFDPTSSQISDTLAQSLYASHGTQTSEASNVDSVPARDEALRSSPREGEVDGEEVRKLTRVTSTKRSRRAPARKTPMQELWQSLSELAGVDVEGD</sequence>
<feature type="coiled-coil region" evidence="1">
    <location>
        <begin position="148"/>
        <end position="203"/>
    </location>
</feature>
<dbReference type="InParanoid" id="A0A1V8TNJ4"/>
<dbReference type="AlphaFoldDB" id="A0A1V8TNJ4"/>
<keyword evidence="1" id="KW-0175">Coiled coil</keyword>
<evidence type="ECO:0000256" key="2">
    <source>
        <dbReference type="SAM" id="MobiDB-lite"/>
    </source>
</evidence>
<proteinExistence type="predicted"/>
<feature type="region of interest" description="Disordered" evidence="2">
    <location>
        <begin position="1"/>
        <end position="55"/>
    </location>
</feature>
<feature type="compositionally biased region" description="Low complexity" evidence="2">
    <location>
        <begin position="134"/>
        <end position="145"/>
    </location>
</feature>
<protein>
    <submittedName>
        <fullName evidence="3">Uncharacterized protein</fullName>
    </submittedName>
</protein>
<evidence type="ECO:0000313" key="4">
    <source>
        <dbReference type="Proteomes" id="UP000192596"/>
    </source>
</evidence>
<feature type="region of interest" description="Disordered" evidence="2">
    <location>
        <begin position="105"/>
        <end position="145"/>
    </location>
</feature>
<feature type="compositionally biased region" description="Polar residues" evidence="2">
    <location>
        <begin position="308"/>
        <end position="320"/>
    </location>
</feature>